<keyword evidence="2" id="KW-1185">Reference proteome</keyword>
<accession>A0A344UQA9</accession>
<dbReference type="OrthoDB" id="9801358at2"/>
<dbReference type="Gene3D" id="3.40.30.10">
    <property type="entry name" value="Glutaredoxin"/>
    <property type="match status" value="1"/>
</dbReference>
<organism evidence="1 2">
    <name type="scientific">Acidipropionibacterium virtanenii</name>
    <dbReference type="NCBI Taxonomy" id="2057246"/>
    <lineage>
        <taxon>Bacteria</taxon>
        <taxon>Bacillati</taxon>
        <taxon>Actinomycetota</taxon>
        <taxon>Actinomycetes</taxon>
        <taxon>Propionibacteriales</taxon>
        <taxon>Propionibacteriaceae</taxon>
        <taxon>Acidipropionibacterium</taxon>
    </lineage>
</organism>
<evidence type="ECO:0000313" key="1">
    <source>
        <dbReference type="EMBL" id="AXE37457.1"/>
    </source>
</evidence>
<dbReference type="GO" id="GO:0046685">
    <property type="term" value="P:response to arsenic-containing substance"/>
    <property type="evidence" value="ECO:0007669"/>
    <property type="project" value="InterPro"/>
</dbReference>
<evidence type="ECO:0000313" key="2">
    <source>
        <dbReference type="Proteomes" id="UP000251995"/>
    </source>
</evidence>
<dbReference type="KEGG" id="acij:JS278_00260"/>
<dbReference type="Pfam" id="PF06953">
    <property type="entry name" value="ArsD"/>
    <property type="match status" value="1"/>
</dbReference>
<reference evidence="1 2" key="1">
    <citation type="submission" date="2017-12" db="EMBL/GenBank/DDBJ databases">
        <title>The whole genome sequence of the Acidipropionibacterium virtanenii sp. nov. type strain JS278.</title>
        <authorList>
            <person name="Laine P."/>
            <person name="Deptula P."/>
            <person name="Varmanen P."/>
            <person name="Auvinen P."/>
        </authorList>
    </citation>
    <scope>NUCLEOTIDE SEQUENCE [LARGE SCALE GENOMIC DNA]</scope>
    <source>
        <strain evidence="1 2">JS278</strain>
    </source>
</reference>
<name>A0A344UQA9_9ACTN</name>
<dbReference type="EMBL" id="CP025198">
    <property type="protein sequence ID" value="AXE37457.1"/>
    <property type="molecule type" value="Genomic_DNA"/>
</dbReference>
<dbReference type="NCBIfam" id="NF033727">
    <property type="entry name" value="chaperon_ArsD"/>
    <property type="match status" value="1"/>
</dbReference>
<sequence>MPSIRVYEPALCCNTGVCGPDVDQDLVTFTADLDAVQQAGADADRANPASEPQAFAASPAVLAFMNTVGSEGLPLTLVDGATTLTGRYPTRDEMLRWTGLAAREPEIPVGAHVIPLTDDSTGCCGGAGAGCC</sequence>
<dbReference type="AlphaFoldDB" id="A0A344UQA9"/>
<dbReference type="GO" id="GO:0045892">
    <property type="term" value="P:negative regulation of DNA-templated transcription"/>
    <property type="evidence" value="ECO:0007669"/>
    <property type="project" value="InterPro"/>
</dbReference>
<dbReference type="GO" id="GO:0003677">
    <property type="term" value="F:DNA binding"/>
    <property type="evidence" value="ECO:0007669"/>
    <property type="project" value="InterPro"/>
</dbReference>
<dbReference type="RefSeq" id="WP_114043609.1">
    <property type="nucleotide sequence ID" value="NZ_CP025198.1"/>
</dbReference>
<dbReference type="InterPro" id="IPR010712">
    <property type="entry name" value="Arsenical-R_ArsD"/>
</dbReference>
<gene>
    <name evidence="1" type="primary">arsD</name>
    <name evidence="1" type="ORF">JS278_00260</name>
</gene>
<proteinExistence type="predicted"/>
<protein>
    <submittedName>
        <fullName evidence="1">Arsenical resistance operon trans-acting repressor ArsD</fullName>
    </submittedName>
</protein>
<dbReference type="Proteomes" id="UP000251995">
    <property type="component" value="Chromosome"/>
</dbReference>